<proteinExistence type="predicted"/>
<dbReference type="AlphaFoldDB" id="A0A6C0E6C6"/>
<name>A0A6C0E6C6_9ZZZZ</name>
<sequence>MQVSQSLSDGLSFLGIFNNNKEPFTNSTSNSTDTKQLESEYQKTLREYDALVDTITRDTKDYLFRISDKNPYLNKYVSFTDGKLGYVTNQGIFKAVKKLPYQTQSVSLGIKWNDSYLTNRLIPTNPTLYIGTDMVEGKSVGNEGNTIFVDKMIQNTGSTYLGCYADNKNMKFIGGEPSVISSIVNGSFSKPSLKYNSYRKVNSISLVPGWNFQDSAYLLNNSKDWGYPMPYPNGDQCVSLQKAGTISQMIKLDPGNNTISFIACGRNCCDGSKRGNIINVLLNDVVIYTFEPPIDKWTTYTTNFNVSKPGNNAIKFQGTWTKGDRSTAIQRVSLSEAAVSIGSYTNDDCKQAAIDGGFRFYGLQQVDYKTNKGYCSLSNDKITSTRGGTSRIVSGAVPLWSTKTSGVGNKATLTPTGTMSIFDSNGKVIFNTPAQKTSNYIGCYNDKRSRAMETYDNGLHKYNNDTCKQIAMDKNYLYYGLQNSTSGQNSQCFLSNDLSQLKKYGKASSCKKISDGLYGGNGWSNAVYTLDQTNQYYLILLDDGNMNIYLGESPEDKQHRIWSSNTNTTMRNPNPLYTAEKSTHGRNWISSGSSLAVGDFIGSTDGSIYLIMQADGNLVLYTSTTDINCKQLSTGQYGGGVGANALYEMSQVGQIQHMGKIANVDQNSGLHNYAANNIINTNEYTKYKGFDSVGSDITSKSTTLDTCQQICNDNKECVGYAFTSINNMCYPKRAIGPKSKNENSELYVRSKRPIKVPTGITDTIAKVDSVTYHKYAVGNEVDYTASTIATNLQKQQLAQLRTKLDLLSNQISANTISDVKTAKKTNAEIQTNQFSEKATTTTKTPNTTTSKKEGFVPNNNLDYILDDSKINLTMQNYVFLSWSLLALGTILVSTRINRI</sequence>
<dbReference type="EMBL" id="MN739740">
    <property type="protein sequence ID" value="QHT24120.1"/>
    <property type="molecule type" value="Genomic_DNA"/>
</dbReference>
<evidence type="ECO:0000259" key="1">
    <source>
        <dbReference type="Pfam" id="PF04862"/>
    </source>
</evidence>
<accession>A0A6C0E6C6</accession>
<feature type="domain" description="DUF642" evidence="1">
    <location>
        <begin position="183"/>
        <end position="306"/>
    </location>
</feature>
<dbReference type="InterPro" id="IPR006946">
    <property type="entry name" value="DGR2-like_dom"/>
</dbReference>
<organism evidence="2">
    <name type="scientific">viral metagenome</name>
    <dbReference type="NCBI Taxonomy" id="1070528"/>
    <lineage>
        <taxon>unclassified sequences</taxon>
        <taxon>metagenomes</taxon>
        <taxon>organismal metagenomes</taxon>
    </lineage>
</organism>
<dbReference type="Gene3D" id="3.50.4.10">
    <property type="entry name" value="Hepatocyte Growth Factor"/>
    <property type="match status" value="1"/>
</dbReference>
<dbReference type="Gene3D" id="2.90.10.10">
    <property type="entry name" value="Bulb-type lectin domain"/>
    <property type="match status" value="1"/>
</dbReference>
<dbReference type="Pfam" id="PF04862">
    <property type="entry name" value="DUF642"/>
    <property type="match status" value="1"/>
</dbReference>
<dbReference type="SUPFAM" id="SSF51110">
    <property type="entry name" value="alpha-D-mannose-specific plant lectins"/>
    <property type="match status" value="2"/>
</dbReference>
<reference evidence="2" key="1">
    <citation type="journal article" date="2020" name="Nature">
        <title>Giant virus diversity and host interactions through global metagenomics.</title>
        <authorList>
            <person name="Schulz F."/>
            <person name="Roux S."/>
            <person name="Paez-Espino D."/>
            <person name="Jungbluth S."/>
            <person name="Walsh D.A."/>
            <person name="Denef V.J."/>
            <person name="McMahon K.D."/>
            <person name="Konstantinidis K.T."/>
            <person name="Eloe-Fadrosh E.A."/>
            <person name="Kyrpides N.C."/>
            <person name="Woyke T."/>
        </authorList>
    </citation>
    <scope>NUCLEOTIDE SEQUENCE</scope>
    <source>
        <strain evidence="2">GVMAG-M-3300023179-132</strain>
    </source>
</reference>
<evidence type="ECO:0000313" key="2">
    <source>
        <dbReference type="EMBL" id="QHT24120.1"/>
    </source>
</evidence>
<dbReference type="InterPro" id="IPR036426">
    <property type="entry name" value="Bulb-type_lectin_dom_sf"/>
</dbReference>
<protein>
    <recommendedName>
        <fullName evidence="1">DUF642 domain-containing protein</fullName>
    </recommendedName>
</protein>